<dbReference type="PROSITE" id="PS51782">
    <property type="entry name" value="LYSM"/>
    <property type="match status" value="1"/>
</dbReference>
<feature type="domain" description="LysM" evidence="2">
    <location>
        <begin position="83"/>
        <end position="132"/>
    </location>
</feature>
<accession>A0A8H9GBA2</accession>
<dbReference type="SMART" id="SM00257">
    <property type="entry name" value="LysM"/>
    <property type="match status" value="1"/>
</dbReference>
<evidence type="ECO:0000313" key="4">
    <source>
        <dbReference type="Proteomes" id="UP000648535"/>
    </source>
</evidence>
<keyword evidence="1" id="KW-1133">Transmembrane helix</keyword>
<protein>
    <recommendedName>
        <fullName evidence="2">LysM domain-containing protein</fullName>
    </recommendedName>
</protein>
<evidence type="ECO:0000256" key="1">
    <source>
        <dbReference type="SAM" id="Phobius"/>
    </source>
</evidence>
<keyword evidence="1" id="KW-0472">Membrane</keyword>
<dbReference type="InterPro" id="IPR036779">
    <property type="entry name" value="LysM_dom_sf"/>
</dbReference>
<keyword evidence="1" id="KW-0812">Transmembrane</keyword>
<reference evidence="3" key="1">
    <citation type="journal article" date="2014" name="Int. J. Syst. Evol. Microbiol.">
        <title>Complete genome sequence of Corynebacterium casei LMG S-19264T (=DSM 44701T), isolated from a smear-ripened cheese.</title>
        <authorList>
            <consortium name="US DOE Joint Genome Institute (JGI-PGF)"/>
            <person name="Walter F."/>
            <person name="Albersmeier A."/>
            <person name="Kalinowski J."/>
            <person name="Ruckert C."/>
        </authorList>
    </citation>
    <scope>NUCLEOTIDE SEQUENCE</scope>
    <source>
        <strain evidence="3">JCM 1480</strain>
    </source>
</reference>
<dbReference type="InterPro" id="IPR018392">
    <property type="entry name" value="LysM"/>
</dbReference>
<name>A0A8H9GBA2_9MICO</name>
<dbReference type="Proteomes" id="UP000648535">
    <property type="component" value="Unassembled WGS sequence"/>
</dbReference>
<comment type="caution">
    <text evidence="3">The sequence shown here is derived from an EMBL/GenBank/DDBJ whole genome shotgun (WGS) entry which is preliminary data.</text>
</comment>
<sequence>MFGTRLRITEREGKNDMSTIAIAEPQRHAAPAVRTRLRLTRRGRFVLTTLAALPILLIVALAVLNGGRASAGDAAGSGSAHFETVTIQPGETLWELAEQTAPNADPRDFVQDVVSLNALDGAGLQAGQTISIPAKYADAR</sequence>
<dbReference type="CDD" id="cd00118">
    <property type="entry name" value="LysM"/>
    <property type="match status" value="1"/>
</dbReference>
<dbReference type="EMBL" id="BMOI01000011">
    <property type="protein sequence ID" value="GGL05929.1"/>
    <property type="molecule type" value="Genomic_DNA"/>
</dbReference>
<gene>
    <name evidence="3" type="ORF">GCM10009769_25200</name>
</gene>
<proteinExistence type="predicted"/>
<dbReference type="Pfam" id="PF01476">
    <property type="entry name" value="LysM"/>
    <property type="match status" value="1"/>
</dbReference>
<dbReference type="Gene3D" id="3.10.350.10">
    <property type="entry name" value="LysM domain"/>
    <property type="match status" value="1"/>
</dbReference>
<dbReference type="AlphaFoldDB" id="A0A8H9GBA2"/>
<reference evidence="3" key="2">
    <citation type="submission" date="2020-09" db="EMBL/GenBank/DDBJ databases">
        <authorList>
            <person name="Sun Q."/>
            <person name="Ohkuma M."/>
        </authorList>
    </citation>
    <scope>NUCLEOTIDE SEQUENCE</scope>
    <source>
        <strain evidence="3">JCM 1480</strain>
    </source>
</reference>
<feature type="transmembrane region" description="Helical" evidence="1">
    <location>
        <begin position="45"/>
        <end position="64"/>
    </location>
</feature>
<evidence type="ECO:0000259" key="2">
    <source>
        <dbReference type="PROSITE" id="PS51782"/>
    </source>
</evidence>
<organism evidence="3 4">
    <name type="scientific">Curtobacterium luteum</name>
    <dbReference type="NCBI Taxonomy" id="33881"/>
    <lineage>
        <taxon>Bacteria</taxon>
        <taxon>Bacillati</taxon>
        <taxon>Actinomycetota</taxon>
        <taxon>Actinomycetes</taxon>
        <taxon>Micrococcales</taxon>
        <taxon>Microbacteriaceae</taxon>
        <taxon>Curtobacterium</taxon>
    </lineage>
</organism>
<evidence type="ECO:0000313" key="3">
    <source>
        <dbReference type="EMBL" id="GGL05929.1"/>
    </source>
</evidence>